<evidence type="ECO:0000313" key="3">
    <source>
        <dbReference type="EMBL" id="PSN65924.1"/>
    </source>
</evidence>
<evidence type="ECO:0000256" key="2">
    <source>
        <dbReference type="SAM" id="SignalP"/>
    </source>
</evidence>
<feature type="region of interest" description="Disordered" evidence="1">
    <location>
        <begin position="63"/>
        <end position="128"/>
    </location>
</feature>
<feature type="chain" id="PRO_5015591678" description="GPI anchored protein" evidence="2">
    <location>
        <begin position="20"/>
        <end position="150"/>
    </location>
</feature>
<proteinExistence type="predicted"/>
<dbReference type="AlphaFoldDB" id="A0A2T2NKG2"/>
<gene>
    <name evidence="3" type="ORF">BS50DRAFT_621707</name>
</gene>
<evidence type="ECO:0000313" key="4">
    <source>
        <dbReference type="Proteomes" id="UP000240883"/>
    </source>
</evidence>
<dbReference type="EMBL" id="KZ678136">
    <property type="protein sequence ID" value="PSN65924.1"/>
    <property type="molecule type" value="Genomic_DNA"/>
</dbReference>
<accession>A0A2T2NKG2</accession>
<feature type="signal peptide" evidence="2">
    <location>
        <begin position="1"/>
        <end position="19"/>
    </location>
</feature>
<evidence type="ECO:0008006" key="5">
    <source>
        <dbReference type="Google" id="ProtNLM"/>
    </source>
</evidence>
<sequence length="150" mass="14813">MARGVLLLVLGLAAAAVTAQDATVTVGDEVYTIPMFNPSSAQNFGPEPSVPAATSLSSIVSSRRTTASLSSSTSVSSSSSARSTSESTISSSSRSASSSATPTPSTTQSESETSSTQSAPAEQSTAAAPARYPEIMGVIAGGMFAGLALA</sequence>
<feature type="region of interest" description="Disordered" evidence="1">
    <location>
        <begin position="38"/>
        <end position="57"/>
    </location>
</feature>
<evidence type="ECO:0000256" key="1">
    <source>
        <dbReference type="SAM" id="MobiDB-lite"/>
    </source>
</evidence>
<keyword evidence="2" id="KW-0732">Signal</keyword>
<name>A0A2T2NKG2_CORCC</name>
<reference evidence="3 4" key="1">
    <citation type="journal article" date="2018" name="Front. Microbiol.">
        <title>Genome-Wide Analysis of Corynespora cassiicola Leaf Fall Disease Putative Effectors.</title>
        <authorList>
            <person name="Lopez D."/>
            <person name="Ribeiro S."/>
            <person name="Label P."/>
            <person name="Fumanal B."/>
            <person name="Venisse J.S."/>
            <person name="Kohler A."/>
            <person name="de Oliveira R.R."/>
            <person name="Labutti K."/>
            <person name="Lipzen A."/>
            <person name="Lail K."/>
            <person name="Bauer D."/>
            <person name="Ohm R.A."/>
            <person name="Barry K.W."/>
            <person name="Spatafora J."/>
            <person name="Grigoriev I.V."/>
            <person name="Martin F.M."/>
            <person name="Pujade-Renaud V."/>
        </authorList>
    </citation>
    <scope>NUCLEOTIDE SEQUENCE [LARGE SCALE GENOMIC DNA]</scope>
    <source>
        <strain evidence="3 4">Philippines</strain>
    </source>
</reference>
<dbReference type="Proteomes" id="UP000240883">
    <property type="component" value="Unassembled WGS sequence"/>
</dbReference>
<protein>
    <recommendedName>
        <fullName evidence="5">GPI anchored protein</fullName>
    </recommendedName>
</protein>
<keyword evidence="4" id="KW-1185">Reference proteome</keyword>
<organism evidence="3 4">
    <name type="scientific">Corynespora cassiicola Philippines</name>
    <dbReference type="NCBI Taxonomy" id="1448308"/>
    <lineage>
        <taxon>Eukaryota</taxon>
        <taxon>Fungi</taxon>
        <taxon>Dikarya</taxon>
        <taxon>Ascomycota</taxon>
        <taxon>Pezizomycotina</taxon>
        <taxon>Dothideomycetes</taxon>
        <taxon>Pleosporomycetidae</taxon>
        <taxon>Pleosporales</taxon>
        <taxon>Corynesporascaceae</taxon>
        <taxon>Corynespora</taxon>
    </lineage>
</organism>